<keyword evidence="1" id="KW-0175">Coiled coil</keyword>
<dbReference type="GeneID" id="104593773"/>
<dbReference type="GO" id="GO:0010073">
    <property type="term" value="P:meristem maintenance"/>
    <property type="evidence" value="ECO:0007669"/>
    <property type="project" value="InterPro"/>
</dbReference>
<dbReference type="RefSeq" id="XP_010252069.1">
    <property type="nucleotide sequence ID" value="XM_010253767.2"/>
</dbReference>
<dbReference type="InterPro" id="IPR019557">
    <property type="entry name" value="AminoTfrase-like_pln_mobile"/>
</dbReference>
<accession>A0A1U7ZT45</accession>
<feature type="domain" description="Aminotransferase-like plant mobile" evidence="2">
    <location>
        <begin position="34"/>
        <end position="258"/>
    </location>
</feature>
<name>A0A1U7ZT45_NELNU</name>
<dbReference type="Pfam" id="PF10536">
    <property type="entry name" value="PMD"/>
    <property type="match status" value="1"/>
</dbReference>
<protein>
    <submittedName>
        <fullName evidence="4">Serine/threonine-protein phosphatase 7 long form homolog isoform X1</fullName>
    </submittedName>
    <submittedName>
        <fullName evidence="5">Serine/threonine-protein phosphatase 7 long form homolog isoform X2</fullName>
    </submittedName>
</protein>
<evidence type="ECO:0000256" key="1">
    <source>
        <dbReference type="SAM" id="Coils"/>
    </source>
</evidence>
<evidence type="ECO:0000313" key="3">
    <source>
        <dbReference type="Proteomes" id="UP000189703"/>
    </source>
</evidence>
<dbReference type="KEGG" id="nnu:104593773"/>
<evidence type="ECO:0000313" key="5">
    <source>
        <dbReference type="RefSeq" id="XP_010252069.1"/>
    </source>
</evidence>
<dbReference type="RefSeq" id="XP_010252068.1">
    <property type="nucleotide sequence ID" value="XM_010253766.2"/>
</dbReference>
<evidence type="ECO:0000259" key="2">
    <source>
        <dbReference type="Pfam" id="PF10536"/>
    </source>
</evidence>
<feature type="coiled-coil region" evidence="1">
    <location>
        <begin position="338"/>
        <end position="372"/>
    </location>
</feature>
<dbReference type="Proteomes" id="UP000189703">
    <property type="component" value="Unplaced"/>
</dbReference>
<proteinExistence type="predicted"/>
<dbReference type="eggNOG" id="ENOG502QR1U">
    <property type="taxonomic scope" value="Eukaryota"/>
</dbReference>
<sequence>MVVNISTKFTVSSFVKRVEKLSDNQRNAIKRMGFSHLLVMPNQNLSKTLLAELIERWNCEKKAFELPPGEIKATLMDIALILGIRVTGEPVVLTDEPFSELEKVYGSSSQNRQITVASLERRLQSLSMVTNEEFIRTFILFIFGALLFPNADGTIDSRYLYFLKDLDKVPHFAWGEAVLRDLYFWLDRRKRETVEYMGSCLIFLQIWSYEHIDIARPIFQGSKLSFPRACRWKNSTSYTRQWFTTKFENLKEKQIIWQLKPTAEESNIDFVRELLEAEKDNLEALSTSNHLLRNDAVSDVIKLEESEDIVGELLEAQKDNLNLPTSQLSPTIASIENEDSLRTRNQILEKQNLELKKEVDFLRKENQNLRSQLSSVGNLADRLERILFDGDVNKEKEETSTNSVP</sequence>
<dbReference type="PANTHER" id="PTHR46033">
    <property type="entry name" value="PROTEIN MAIN-LIKE 2"/>
    <property type="match status" value="1"/>
</dbReference>
<dbReference type="OrthoDB" id="684301at2759"/>
<organism evidence="3 4">
    <name type="scientific">Nelumbo nucifera</name>
    <name type="common">Sacred lotus</name>
    <dbReference type="NCBI Taxonomy" id="4432"/>
    <lineage>
        <taxon>Eukaryota</taxon>
        <taxon>Viridiplantae</taxon>
        <taxon>Streptophyta</taxon>
        <taxon>Embryophyta</taxon>
        <taxon>Tracheophyta</taxon>
        <taxon>Spermatophyta</taxon>
        <taxon>Magnoliopsida</taxon>
        <taxon>Proteales</taxon>
        <taxon>Nelumbonaceae</taxon>
        <taxon>Nelumbo</taxon>
    </lineage>
</organism>
<gene>
    <name evidence="4 5" type="primary">LOC104593773</name>
</gene>
<evidence type="ECO:0000313" key="4">
    <source>
        <dbReference type="RefSeq" id="XP_010252068.1"/>
    </source>
</evidence>
<dbReference type="InterPro" id="IPR044824">
    <property type="entry name" value="MAIN-like"/>
</dbReference>
<reference evidence="4 5" key="1">
    <citation type="submission" date="2025-04" db="UniProtKB">
        <authorList>
            <consortium name="RefSeq"/>
        </authorList>
    </citation>
    <scope>IDENTIFICATION</scope>
</reference>
<keyword evidence="3" id="KW-1185">Reference proteome</keyword>
<dbReference type="STRING" id="4432.A0A1U7ZT45"/>
<dbReference type="AlphaFoldDB" id="A0A1U7ZT45"/>
<dbReference type="OMA" id="NACTITM"/>
<dbReference type="PANTHER" id="PTHR46033:SF8">
    <property type="entry name" value="PROTEIN MAINTENANCE OF MERISTEMS-LIKE"/>
    <property type="match status" value="1"/>
</dbReference>